<feature type="binding site" evidence="12">
    <location>
        <position position="222"/>
    </location>
    <ligand>
        <name>[4Fe-4S] cluster</name>
        <dbReference type="ChEBI" id="CHEBI:49883"/>
    </ligand>
</feature>
<dbReference type="GO" id="GO:0046872">
    <property type="term" value="F:metal ion binding"/>
    <property type="evidence" value="ECO:0007669"/>
    <property type="project" value="UniProtKB-KW"/>
</dbReference>
<evidence type="ECO:0000256" key="11">
    <source>
        <dbReference type="ARBA" id="ARBA00023295"/>
    </source>
</evidence>
<evidence type="ECO:0000256" key="3">
    <source>
        <dbReference type="ARBA" id="ARBA00022723"/>
    </source>
</evidence>
<evidence type="ECO:0000256" key="7">
    <source>
        <dbReference type="ARBA" id="ARBA00023014"/>
    </source>
</evidence>
<dbReference type="PROSITE" id="PS01155">
    <property type="entry name" value="ENDONUCLEASE_III_2"/>
    <property type="match status" value="1"/>
</dbReference>
<evidence type="ECO:0000313" key="14">
    <source>
        <dbReference type="EMBL" id="PFG36606.1"/>
    </source>
</evidence>
<dbReference type="InterPro" id="IPR003265">
    <property type="entry name" value="HhH-GPD_domain"/>
</dbReference>
<dbReference type="InterPro" id="IPR003651">
    <property type="entry name" value="Endonuclease3_FeS-loop_motif"/>
</dbReference>
<dbReference type="GO" id="GO:0140078">
    <property type="term" value="F:class I DNA-(apurinic or apyrimidinic site) endonuclease activity"/>
    <property type="evidence" value="ECO:0007669"/>
    <property type="project" value="UniProtKB-EC"/>
</dbReference>
<sequence>MPRIDAPAAPRTVAGETPLALLRRARRTNRALAVAHPDAHCELDFTTPLELLVATVLSAQTTDVRVNQVTPVLFARYPSAADYAAADVEDIEQIIRPTGFFRAKAKSLVGLGRALVERHDGEVPADLDALVALPGVGRKTANVVLGDAFGVPGLTVDTHFGRLVRRLGWTTEEDPVKVETAVGELIEKREWTLLSHRLIFHGRRVCHSRRPACGACAIAQLCPSAGIGETDPAAAAALVRPY</sequence>
<comment type="function">
    <text evidence="12">DNA repair enzyme that has both DNA N-glycosylase activity and AP-lyase activity. The DNA N-glycosylase activity releases various damaged pyrimidines from DNA by cleaving the N-glycosidic bond, leaving an AP (apurinic/apyrimidinic) site. The AP-lyase activity cleaves the phosphodiester bond 3' to the AP site by a beta-elimination, leaving a 3'-terminal unsaturated sugar and a product with a terminal 5'-phosphate.</text>
</comment>
<dbReference type="SUPFAM" id="SSF48150">
    <property type="entry name" value="DNA-glycosylase"/>
    <property type="match status" value="1"/>
</dbReference>
<dbReference type="Gene3D" id="1.10.1670.10">
    <property type="entry name" value="Helix-hairpin-Helix base-excision DNA repair enzymes (C-terminal)"/>
    <property type="match status" value="1"/>
</dbReference>
<reference evidence="14 15" key="1">
    <citation type="submission" date="2017-10" db="EMBL/GenBank/DDBJ databases">
        <title>Sequencing the genomes of 1000 actinobacteria strains.</title>
        <authorList>
            <person name="Klenk H.-P."/>
        </authorList>
    </citation>
    <scope>NUCLEOTIDE SEQUENCE [LARGE SCALE GENOMIC DNA]</scope>
    <source>
        <strain evidence="14 15">DSM 21574</strain>
    </source>
</reference>
<feature type="binding site" evidence="12">
    <location>
        <position position="213"/>
    </location>
    <ligand>
        <name>[4Fe-4S] cluster</name>
        <dbReference type="ChEBI" id="CHEBI:49883"/>
    </ligand>
</feature>
<dbReference type="FunFam" id="1.10.340.30:FF:000001">
    <property type="entry name" value="Endonuclease III"/>
    <property type="match status" value="1"/>
</dbReference>
<evidence type="ECO:0000256" key="5">
    <source>
        <dbReference type="ARBA" id="ARBA00022801"/>
    </source>
</evidence>
<dbReference type="GO" id="GO:0051539">
    <property type="term" value="F:4 iron, 4 sulfur cluster binding"/>
    <property type="evidence" value="ECO:0007669"/>
    <property type="project" value="UniProtKB-UniRule"/>
</dbReference>
<dbReference type="Proteomes" id="UP000221394">
    <property type="component" value="Unassembled WGS sequence"/>
</dbReference>
<evidence type="ECO:0000256" key="6">
    <source>
        <dbReference type="ARBA" id="ARBA00023004"/>
    </source>
</evidence>
<protein>
    <recommendedName>
        <fullName evidence="12">Endonuclease III</fullName>
        <ecNumber evidence="12">4.2.99.18</ecNumber>
    </recommendedName>
    <alternativeName>
        <fullName evidence="12">DNA-(apurinic or apyrimidinic site) lyase</fullName>
    </alternativeName>
</protein>
<dbReference type="InterPro" id="IPR004035">
    <property type="entry name" value="Endouclease-III_FeS-bd_BS"/>
</dbReference>
<evidence type="ECO:0000256" key="8">
    <source>
        <dbReference type="ARBA" id="ARBA00023125"/>
    </source>
</evidence>
<keyword evidence="15" id="KW-1185">Reference proteome</keyword>
<dbReference type="InterPro" id="IPR000445">
    <property type="entry name" value="HhH_motif"/>
</dbReference>
<evidence type="ECO:0000256" key="4">
    <source>
        <dbReference type="ARBA" id="ARBA00022763"/>
    </source>
</evidence>
<evidence type="ECO:0000256" key="2">
    <source>
        <dbReference type="ARBA" id="ARBA00022485"/>
    </source>
</evidence>
<dbReference type="SMART" id="SM00525">
    <property type="entry name" value="FES"/>
    <property type="match status" value="1"/>
</dbReference>
<dbReference type="EMBL" id="PDJH01000001">
    <property type="protein sequence ID" value="PFG36606.1"/>
    <property type="molecule type" value="Genomic_DNA"/>
</dbReference>
<gene>
    <name evidence="12" type="primary">nth</name>
    <name evidence="14" type="ORF">ATL41_1335</name>
</gene>
<accession>A0A2A9ED93</accession>
<keyword evidence="11 12" id="KW-0326">Glycosidase</keyword>
<dbReference type="Pfam" id="PF00633">
    <property type="entry name" value="HHH"/>
    <property type="match status" value="1"/>
</dbReference>
<comment type="caution">
    <text evidence="14">The sequence shown here is derived from an EMBL/GenBank/DDBJ whole genome shotgun (WGS) entry which is preliminary data.</text>
</comment>
<keyword evidence="3 12" id="KW-0479">Metal-binding</keyword>
<keyword evidence="14" id="KW-0540">Nuclease</keyword>
<keyword evidence="5 12" id="KW-0378">Hydrolase</keyword>
<dbReference type="InterPro" id="IPR011257">
    <property type="entry name" value="DNA_glycosylase"/>
</dbReference>
<keyword evidence="10 12" id="KW-0456">Lyase</keyword>
<feature type="binding site" evidence="12">
    <location>
        <position position="206"/>
    </location>
    <ligand>
        <name>[4Fe-4S] cluster</name>
        <dbReference type="ChEBI" id="CHEBI:49883"/>
    </ligand>
</feature>
<dbReference type="PROSITE" id="PS00764">
    <property type="entry name" value="ENDONUCLEASE_III_1"/>
    <property type="match status" value="1"/>
</dbReference>
<feature type="binding site" evidence="12">
    <location>
        <position position="216"/>
    </location>
    <ligand>
        <name>[4Fe-4S] cluster</name>
        <dbReference type="ChEBI" id="CHEBI:49883"/>
    </ligand>
</feature>
<comment type="catalytic activity">
    <reaction evidence="12">
        <text>2'-deoxyribonucleotide-(2'-deoxyribose 5'-phosphate)-2'-deoxyribonucleotide-DNA = a 3'-end 2'-deoxyribonucleotide-(2,3-dehydro-2,3-deoxyribose 5'-phosphate)-DNA + a 5'-end 5'-phospho-2'-deoxyribonucleoside-DNA + H(+)</text>
        <dbReference type="Rhea" id="RHEA:66592"/>
        <dbReference type="Rhea" id="RHEA-COMP:13180"/>
        <dbReference type="Rhea" id="RHEA-COMP:16897"/>
        <dbReference type="Rhea" id="RHEA-COMP:17067"/>
        <dbReference type="ChEBI" id="CHEBI:15378"/>
        <dbReference type="ChEBI" id="CHEBI:136412"/>
        <dbReference type="ChEBI" id="CHEBI:157695"/>
        <dbReference type="ChEBI" id="CHEBI:167181"/>
        <dbReference type="EC" id="4.2.99.18"/>
    </reaction>
</comment>
<dbReference type="InterPro" id="IPR004036">
    <property type="entry name" value="Endonuclease-III-like_CS2"/>
</dbReference>
<organism evidence="14 15">
    <name type="scientific">Flavimobilis soli</name>
    <dbReference type="NCBI Taxonomy" id="442709"/>
    <lineage>
        <taxon>Bacteria</taxon>
        <taxon>Bacillati</taxon>
        <taxon>Actinomycetota</taxon>
        <taxon>Actinomycetes</taxon>
        <taxon>Micrococcales</taxon>
        <taxon>Jonesiaceae</taxon>
        <taxon>Flavimobilis</taxon>
    </lineage>
</organism>
<keyword evidence="2 12" id="KW-0004">4Fe-4S</keyword>
<dbReference type="InterPro" id="IPR023170">
    <property type="entry name" value="HhH_base_excis_C"/>
</dbReference>
<proteinExistence type="inferred from homology"/>
<keyword evidence="9 12" id="KW-0234">DNA repair</keyword>
<dbReference type="AlphaFoldDB" id="A0A2A9ED93"/>
<evidence type="ECO:0000313" key="15">
    <source>
        <dbReference type="Proteomes" id="UP000221394"/>
    </source>
</evidence>
<dbReference type="SMART" id="SM00478">
    <property type="entry name" value="ENDO3c"/>
    <property type="match status" value="1"/>
</dbReference>
<comment type="similarity">
    <text evidence="1 12">Belongs to the Nth/MutY family.</text>
</comment>
<keyword evidence="14" id="KW-0255">Endonuclease</keyword>
<dbReference type="HAMAP" id="MF_00942">
    <property type="entry name" value="Nth"/>
    <property type="match status" value="1"/>
</dbReference>
<evidence type="ECO:0000259" key="13">
    <source>
        <dbReference type="SMART" id="SM00478"/>
    </source>
</evidence>
<comment type="cofactor">
    <cofactor evidence="12">
        <name>[4Fe-4S] cluster</name>
        <dbReference type="ChEBI" id="CHEBI:49883"/>
    </cofactor>
    <text evidence="12">Binds 1 [4Fe-4S] cluster.</text>
</comment>
<keyword evidence="6 12" id="KW-0408">Iron</keyword>
<evidence type="ECO:0000256" key="1">
    <source>
        <dbReference type="ARBA" id="ARBA00008343"/>
    </source>
</evidence>
<dbReference type="CDD" id="cd00056">
    <property type="entry name" value="ENDO3c"/>
    <property type="match status" value="1"/>
</dbReference>
<dbReference type="PANTHER" id="PTHR10359">
    <property type="entry name" value="A/G-SPECIFIC ADENINE GLYCOSYLASE/ENDONUCLEASE III"/>
    <property type="match status" value="1"/>
</dbReference>
<dbReference type="RefSeq" id="WP_245854668.1">
    <property type="nucleotide sequence ID" value="NZ_PDJH01000001.1"/>
</dbReference>
<dbReference type="EC" id="4.2.99.18" evidence="12"/>
<keyword evidence="4 12" id="KW-0227">DNA damage</keyword>
<evidence type="ECO:0000256" key="9">
    <source>
        <dbReference type="ARBA" id="ARBA00023204"/>
    </source>
</evidence>
<dbReference type="Gene3D" id="1.10.340.30">
    <property type="entry name" value="Hypothetical protein, domain 2"/>
    <property type="match status" value="1"/>
</dbReference>
<dbReference type="InterPro" id="IPR005759">
    <property type="entry name" value="Nth"/>
</dbReference>
<dbReference type="PIRSF" id="PIRSF001435">
    <property type="entry name" value="Nth"/>
    <property type="match status" value="1"/>
</dbReference>
<name>A0A2A9ED93_9MICO</name>
<dbReference type="NCBIfam" id="TIGR01083">
    <property type="entry name" value="nth"/>
    <property type="match status" value="1"/>
</dbReference>
<dbReference type="GO" id="GO:0003677">
    <property type="term" value="F:DNA binding"/>
    <property type="evidence" value="ECO:0007669"/>
    <property type="project" value="UniProtKB-UniRule"/>
</dbReference>
<dbReference type="FunFam" id="1.10.1670.10:FF:000001">
    <property type="entry name" value="Endonuclease III"/>
    <property type="match status" value="1"/>
</dbReference>
<dbReference type="GO" id="GO:0019104">
    <property type="term" value="F:DNA N-glycosylase activity"/>
    <property type="evidence" value="ECO:0007669"/>
    <property type="project" value="UniProtKB-UniRule"/>
</dbReference>
<evidence type="ECO:0000256" key="10">
    <source>
        <dbReference type="ARBA" id="ARBA00023239"/>
    </source>
</evidence>
<dbReference type="Pfam" id="PF00730">
    <property type="entry name" value="HhH-GPD"/>
    <property type="match status" value="1"/>
</dbReference>
<dbReference type="GO" id="GO:0006285">
    <property type="term" value="P:base-excision repair, AP site formation"/>
    <property type="evidence" value="ECO:0007669"/>
    <property type="project" value="TreeGrafter"/>
</dbReference>
<dbReference type="PANTHER" id="PTHR10359:SF18">
    <property type="entry name" value="ENDONUCLEASE III"/>
    <property type="match status" value="1"/>
</dbReference>
<keyword evidence="8 12" id="KW-0238">DNA-binding</keyword>
<keyword evidence="7 12" id="KW-0411">Iron-sulfur</keyword>
<evidence type="ECO:0000256" key="12">
    <source>
        <dbReference type="HAMAP-Rule" id="MF_00942"/>
    </source>
</evidence>
<feature type="domain" description="HhH-GPD" evidence="13">
    <location>
        <begin position="57"/>
        <end position="204"/>
    </location>
</feature>